<comment type="similarity">
    <text evidence="5">Belongs to the ATG33 family.</text>
</comment>
<dbReference type="PANTHER" id="PTHR37278">
    <property type="entry name" value="AUTOPHAGY-RELATED PROTEIN 33-RELATED"/>
    <property type="match status" value="1"/>
</dbReference>
<dbReference type="InterPro" id="IPR051668">
    <property type="entry name" value="ATG33"/>
</dbReference>
<dbReference type="OrthoDB" id="5336366at2759"/>
<protein>
    <recommendedName>
        <fullName evidence="10">Autophagy-related protein 33</fullName>
    </recommendedName>
</protein>
<dbReference type="EMBL" id="AOGT01000723">
    <property type="protein sequence ID" value="EMG49326.1"/>
    <property type="molecule type" value="Genomic_DNA"/>
</dbReference>
<dbReference type="GO" id="GO:0016236">
    <property type="term" value="P:macroautophagy"/>
    <property type="evidence" value="ECO:0007669"/>
    <property type="project" value="TreeGrafter"/>
</dbReference>
<organism evidence="8 9">
    <name type="scientific">Candida maltosa (strain Xu316)</name>
    <name type="common">Yeast</name>
    <dbReference type="NCBI Taxonomy" id="1245528"/>
    <lineage>
        <taxon>Eukaryota</taxon>
        <taxon>Fungi</taxon>
        <taxon>Dikarya</taxon>
        <taxon>Ascomycota</taxon>
        <taxon>Saccharomycotina</taxon>
        <taxon>Pichiomycetes</taxon>
        <taxon>Debaryomycetaceae</taxon>
        <taxon>Candida/Lodderomyces clade</taxon>
        <taxon>Candida</taxon>
    </lineage>
</organism>
<dbReference type="GO" id="GO:0005741">
    <property type="term" value="C:mitochondrial outer membrane"/>
    <property type="evidence" value="ECO:0007669"/>
    <property type="project" value="TreeGrafter"/>
</dbReference>
<keyword evidence="3 7" id="KW-1133">Transmembrane helix</keyword>
<feature type="region of interest" description="Disordered" evidence="6">
    <location>
        <begin position="135"/>
        <end position="155"/>
    </location>
</feature>
<keyword evidence="4 7" id="KW-0472">Membrane</keyword>
<feature type="transmembrane region" description="Helical" evidence="7">
    <location>
        <begin position="71"/>
        <end position="88"/>
    </location>
</feature>
<feature type="compositionally biased region" description="Basic and acidic residues" evidence="6">
    <location>
        <begin position="193"/>
        <end position="208"/>
    </location>
</feature>
<dbReference type="PANTHER" id="PTHR37278:SF1">
    <property type="entry name" value="AUTOPHAGY-RELATED PROTEIN 33-RELATED"/>
    <property type="match status" value="1"/>
</dbReference>
<gene>
    <name evidence="8" type="ORF">G210_5923</name>
</gene>
<dbReference type="GO" id="GO:0000422">
    <property type="term" value="P:autophagy of mitochondrion"/>
    <property type="evidence" value="ECO:0007669"/>
    <property type="project" value="TreeGrafter"/>
</dbReference>
<evidence type="ECO:0000256" key="7">
    <source>
        <dbReference type="SAM" id="Phobius"/>
    </source>
</evidence>
<evidence type="ECO:0000256" key="4">
    <source>
        <dbReference type="ARBA" id="ARBA00023136"/>
    </source>
</evidence>
<evidence type="ECO:0000313" key="8">
    <source>
        <dbReference type="EMBL" id="EMG49326.1"/>
    </source>
</evidence>
<comment type="caution">
    <text evidence="8">The sequence shown here is derived from an EMBL/GenBank/DDBJ whole genome shotgun (WGS) entry which is preliminary data.</text>
</comment>
<evidence type="ECO:0000256" key="6">
    <source>
        <dbReference type="SAM" id="MobiDB-lite"/>
    </source>
</evidence>
<keyword evidence="9" id="KW-1185">Reference proteome</keyword>
<dbReference type="AlphaFoldDB" id="M3IS08"/>
<comment type="subcellular location">
    <subcellularLocation>
        <location evidence="1">Membrane</location>
        <topology evidence="1">Multi-pass membrane protein</topology>
    </subcellularLocation>
</comment>
<evidence type="ECO:0000313" key="9">
    <source>
        <dbReference type="Proteomes" id="UP000011777"/>
    </source>
</evidence>
<feature type="region of interest" description="Disordered" evidence="6">
    <location>
        <begin position="175"/>
        <end position="209"/>
    </location>
</feature>
<evidence type="ECO:0000256" key="3">
    <source>
        <dbReference type="ARBA" id="ARBA00022989"/>
    </source>
</evidence>
<feature type="transmembrane region" description="Helical" evidence="7">
    <location>
        <begin position="100"/>
        <end position="119"/>
    </location>
</feature>
<evidence type="ECO:0000256" key="5">
    <source>
        <dbReference type="ARBA" id="ARBA00038013"/>
    </source>
</evidence>
<feature type="compositionally biased region" description="Polar residues" evidence="6">
    <location>
        <begin position="177"/>
        <end position="188"/>
    </location>
</feature>
<dbReference type="eggNOG" id="ENOG502S77Q">
    <property type="taxonomic scope" value="Eukaryota"/>
</dbReference>
<feature type="transmembrane region" description="Helical" evidence="7">
    <location>
        <begin position="236"/>
        <end position="256"/>
    </location>
</feature>
<evidence type="ECO:0000256" key="1">
    <source>
        <dbReference type="ARBA" id="ARBA00004141"/>
    </source>
</evidence>
<evidence type="ECO:0008006" key="10">
    <source>
        <dbReference type="Google" id="ProtNLM"/>
    </source>
</evidence>
<dbReference type="OMA" id="HPYLIYA"/>
<keyword evidence="2 7" id="KW-0812">Transmembrane</keyword>
<dbReference type="Proteomes" id="UP000011777">
    <property type="component" value="Unassembled WGS sequence"/>
</dbReference>
<proteinExistence type="inferred from homology"/>
<reference evidence="8 9" key="1">
    <citation type="submission" date="2013-02" db="EMBL/GenBank/DDBJ databases">
        <title>Genome sequence of Candida maltosa Xu316, a potential industrial strain for xylitol and ethanol production.</title>
        <authorList>
            <person name="Yu J."/>
            <person name="Wang Q."/>
            <person name="Geng X."/>
            <person name="Bao W."/>
            <person name="He P."/>
            <person name="Cai J."/>
        </authorList>
    </citation>
    <scope>NUCLEOTIDE SEQUENCE [LARGE SCALE GENOMIC DNA]</scope>
    <source>
        <strain evidence="9">Xu316</strain>
    </source>
</reference>
<evidence type="ECO:0000256" key="2">
    <source>
        <dbReference type="ARBA" id="ARBA00022692"/>
    </source>
</evidence>
<sequence>MAGTCITTIKFLGVGSLGLLTSSIVYQSITNLPNLIQQFNCQFQPSASTSAIELFNQQLSKLKTFIFGNRLINGGLTVLSTALFTLAFKYSPVYEKHPYLIYSALGAPLTLIVLYFKNWNYEATLLSKKPVELKTNESKEKVNHNEEEDEEEPEIISKVTSADSLLGRSYVHLSDESGISTPNSSQPATPKVQPKDDEQQPVEDKTQEELEVEQEVENILVKKEIVQELKKVESGYIVGSYVSGTSLLIAIVGLFGDYYLL</sequence>
<accession>M3IS08</accession>
<name>M3IS08_CANMX</name>
<dbReference type="HOGENOM" id="CLU_1137973_0_0_1"/>
<feature type="compositionally biased region" description="Basic and acidic residues" evidence="6">
    <location>
        <begin position="135"/>
        <end position="145"/>
    </location>
</feature>